<keyword evidence="5 6" id="KW-0472">Membrane</keyword>
<evidence type="ECO:0000256" key="1">
    <source>
        <dbReference type="ARBA" id="ARBA00004141"/>
    </source>
</evidence>
<evidence type="ECO:0000256" key="4">
    <source>
        <dbReference type="ARBA" id="ARBA00022989"/>
    </source>
</evidence>
<feature type="transmembrane region" description="Helical" evidence="6">
    <location>
        <begin position="70"/>
        <end position="90"/>
    </location>
</feature>
<organism evidence="7 8">
    <name type="scientific">Photobacterium aphoticum</name>
    <dbReference type="NCBI Taxonomy" id="754436"/>
    <lineage>
        <taxon>Bacteria</taxon>
        <taxon>Pseudomonadati</taxon>
        <taxon>Pseudomonadota</taxon>
        <taxon>Gammaproteobacteria</taxon>
        <taxon>Vibrionales</taxon>
        <taxon>Vibrionaceae</taxon>
        <taxon>Photobacterium</taxon>
    </lineage>
</organism>
<dbReference type="AlphaFoldDB" id="A0A0J1GNE3"/>
<dbReference type="RefSeq" id="WP_047874098.1">
    <property type="nucleotide sequence ID" value="NZ_BMYC01000002.1"/>
</dbReference>
<dbReference type="PATRIC" id="fig|754436.4.peg.1929"/>
<name>A0A0J1GNE3_9GAMM</name>
<reference evidence="7 8" key="1">
    <citation type="submission" date="2015-05" db="EMBL/GenBank/DDBJ databases">
        <title>Photobacterium galathea sp. nov.</title>
        <authorList>
            <person name="Machado H."/>
            <person name="Gram L."/>
        </authorList>
    </citation>
    <scope>NUCLEOTIDE SEQUENCE [LARGE SCALE GENOMIC DNA]</scope>
    <source>
        <strain evidence="7 8">DSM 25995</strain>
    </source>
</reference>
<dbReference type="InterPro" id="IPR003339">
    <property type="entry name" value="ABC/ECF_trnsptr_transmembrane"/>
</dbReference>
<dbReference type="PANTHER" id="PTHR33514:SF1">
    <property type="entry name" value="ABC TRANSPORTER PERMEASE"/>
    <property type="match status" value="1"/>
</dbReference>
<evidence type="ECO:0000256" key="5">
    <source>
        <dbReference type="ARBA" id="ARBA00023136"/>
    </source>
</evidence>
<dbReference type="PANTHER" id="PTHR33514">
    <property type="entry name" value="PROTEIN ABCI12, CHLOROPLASTIC"/>
    <property type="match status" value="1"/>
</dbReference>
<comment type="similarity">
    <text evidence="2">Belongs to the CbiQ family.</text>
</comment>
<evidence type="ECO:0000313" key="8">
    <source>
        <dbReference type="Proteomes" id="UP000036426"/>
    </source>
</evidence>
<feature type="transmembrane region" description="Helical" evidence="6">
    <location>
        <begin position="118"/>
        <end position="140"/>
    </location>
</feature>
<evidence type="ECO:0000313" key="7">
    <source>
        <dbReference type="EMBL" id="KLV00979.1"/>
    </source>
</evidence>
<dbReference type="OrthoDB" id="4533at2"/>
<dbReference type="Proteomes" id="UP000036426">
    <property type="component" value="Unassembled WGS sequence"/>
</dbReference>
<accession>A0A0J1GNE3</accession>
<evidence type="ECO:0000256" key="6">
    <source>
        <dbReference type="SAM" id="Phobius"/>
    </source>
</evidence>
<feature type="transmembrane region" description="Helical" evidence="6">
    <location>
        <begin position="251"/>
        <end position="270"/>
    </location>
</feature>
<evidence type="ECO:0000256" key="2">
    <source>
        <dbReference type="ARBA" id="ARBA00008564"/>
    </source>
</evidence>
<evidence type="ECO:0000256" key="3">
    <source>
        <dbReference type="ARBA" id="ARBA00022692"/>
    </source>
</evidence>
<dbReference type="GO" id="GO:0005886">
    <property type="term" value="C:plasma membrane"/>
    <property type="evidence" value="ECO:0007669"/>
    <property type="project" value="UniProtKB-ARBA"/>
</dbReference>
<comment type="caution">
    <text evidence="7">The sequence shown here is derived from an EMBL/GenBank/DDBJ whole genome shotgun (WGS) entry which is preliminary data.</text>
</comment>
<protein>
    <submittedName>
        <fullName evidence="7">Membrane protein</fullName>
    </submittedName>
</protein>
<dbReference type="CDD" id="cd16914">
    <property type="entry name" value="EcfT"/>
    <property type="match status" value="1"/>
</dbReference>
<comment type="subcellular location">
    <subcellularLocation>
        <location evidence="1">Membrane</location>
        <topology evidence="1">Multi-pass membrane protein</topology>
    </subcellularLocation>
</comment>
<dbReference type="EMBL" id="LDOV01000017">
    <property type="protein sequence ID" value="KLV00979.1"/>
    <property type="molecule type" value="Genomic_DNA"/>
</dbReference>
<proteinExistence type="inferred from homology"/>
<dbReference type="Pfam" id="PF02361">
    <property type="entry name" value="CbiQ"/>
    <property type="match status" value="1"/>
</dbReference>
<keyword evidence="8" id="KW-1185">Reference proteome</keyword>
<gene>
    <name evidence="7" type="ORF">ABT58_09145</name>
</gene>
<sequence>MKTNKIKFGISYVNTGSPLHALNGITKFLLFMAWVTVVLMTFDLRIILVLILIGFGLLRLSRVPFPVYKTLMTGTVTVLLMNAVFMFAIAPQQGTEYMGSQTVLLPLAGNYSITTETLFYLLTVTLKYFSMFPIALVFVFTTHPTEFSASLNRLGVPYRIAYAVSLTLRYLPEVTKDFINIMHAQQARGVDISKNAPVFTRIKNVAKILGPLIFSSLDRADVISNAMTLRGFGRNKQRSWYSQKPLTKQDMAVIALLFVVLAASFANRYQAEQLFWYPFS</sequence>
<keyword evidence="3 6" id="KW-0812">Transmembrane</keyword>
<keyword evidence="4 6" id="KW-1133">Transmembrane helix</keyword>
<feature type="transmembrane region" description="Helical" evidence="6">
    <location>
        <begin position="28"/>
        <end position="58"/>
    </location>
</feature>